<sequence>MKTKLIEKIRSACIKANKEIVELKFGCEVVVSTKKMGAQKTVIKGFLSGGGFMTSFGETPEESIIKIIGRPIHLADVLLAMSKTADTTVEFYANDGITSINCRYNDTPYSIDWNLKETLENQELPTLQFIADLL</sequence>
<organism evidence="1">
    <name type="scientific">marine sediment metagenome</name>
    <dbReference type="NCBI Taxonomy" id="412755"/>
    <lineage>
        <taxon>unclassified sequences</taxon>
        <taxon>metagenomes</taxon>
        <taxon>ecological metagenomes</taxon>
    </lineage>
</organism>
<gene>
    <name evidence="1" type="ORF">LCGC14_1071790</name>
</gene>
<comment type="caution">
    <text evidence="1">The sequence shown here is derived from an EMBL/GenBank/DDBJ whole genome shotgun (WGS) entry which is preliminary data.</text>
</comment>
<evidence type="ECO:0000313" key="1">
    <source>
        <dbReference type="EMBL" id="KKN06989.1"/>
    </source>
</evidence>
<accession>A0A0F9MMZ0</accession>
<dbReference type="EMBL" id="LAZR01004620">
    <property type="protein sequence ID" value="KKN06989.1"/>
    <property type="molecule type" value="Genomic_DNA"/>
</dbReference>
<reference evidence="1" key="1">
    <citation type="journal article" date="2015" name="Nature">
        <title>Complex archaea that bridge the gap between prokaryotes and eukaryotes.</title>
        <authorList>
            <person name="Spang A."/>
            <person name="Saw J.H."/>
            <person name="Jorgensen S.L."/>
            <person name="Zaremba-Niedzwiedzka K."/>
            <person name="Martijn J."/>
            <person name="Lind A.E."/>
            <person name="van Eijk R."/>
            <person name="Schleper C."/>
            <person name="Guy L."/>
            <person name="Ettema T.J."/>
        </authorList>
    </citation>
    <scope>NUCLEOTIDE SEQUENCE</scope>
</reference>
<proteinExistence type="predicted"/>
<name>A0A0F9MMZ0_9ZZZZ</name>
<dbReference type="AlphaFoldDB" id="A0A0F9MMZ0"/>
<protein>
    <submittedName>
        <fullName evidence="1">Uncharacterized protein</fullName>
    </submittedName>
</protein>